<dbReference type="GO" id="GO:0003916">
    <property type="term" value="F:DNA topoisomerase activity"/>
    <property type="evidence" value="ECO:0007669"/>
    <property type="project" value="InterPro"/>
</dbReference>
<organism evidence="4 5">
    <name type="scientific">Streptococcus sanguinis</name>
    <dbReference type="NCBI Taxonomy" id="1305"/>
    <lineage>
        <taxon>Bacteria</taxon>
        <taxon>Bacillati</taxon>
        <taxon>Bacillota</taxon>
        <taxon>Bacilli</taxon>
        <taxon>Lactobacillales</taxon>
        <taxon>Streptococcaceae</taxon>
        <taxon>Streptococcus</taxon>
    </lineage>
</organism>
<feature type="domain" description="Plasmid replication protein origin binding" evidence="2">
    <location>
        <begin position="3"/>
        <end position="121"/>
    </location>
</feature>
<evidence type="ECO:0000259" key="3">
    <source>
        <dbReference type="Pfam" id="PF21861"/>
    </source>
</evidence>
<protein>
    <submittedName>
        <fullName evidence="4">Replication protein RepB</fullName>
    </submittedName>
</protein>
<proteinExistence type="predicted"/>
<dbReference type="Pfam" id="PF01719">
    <property type="entry name" value="Rep_OBD"/>
    <property type="match status" value="1"/>
</dbReference>
<feature type="domain" description="Replication protein RepB C-terminal" evidence="3">
    <location>
        <begin position="129"/>
        <end position="184"/>
    </location>
</feature>
<dbReference type="EMBL" id="CP040798">
    <property type="protein sequence ID" value="QLB51030.1"/>
    <property type="molecule type" value="Genomic_DNA"/>
</dbReference>
<dbReference type="RefSeq" id="WP_148888773.1">
    <property type="nucleotide sequence ID" value="NZ_CP040798.1"/>
</dbReference>
<dbReference type="Pfam" id="PF21861">
    <property type="entry name" value="RepB_C"/>
    <property type="match status" value="1"/>
</dbReference>
<evidence type="ECO:0000313" key="5">
    <source>
        <dbReference type="Proteomes" id="UP000509535"/>
    </source>
</evidence>
<evidence type="ECO:0000256" key="1">
    <source>
        <dbReference type="SAM" id="MobiDB-lite"/>
    </source>
</evidence>
<feature type="region of interest" description="Disordered" evidence="1">
    <location>
        <begin position="195"/>
        <end position="216"/>
    </location>
</feature>
<sequence length="216" mass="25316">MVKNRRSNKWTFIMYRDSAPSDYLDILDGTQVPYALSPWHDKDVNKETGELKKPHKHGVLFFDSLKSYSQVSELLTEKLHTPSHVEIVMSASGLYNYFTHAENPEKTKYDPNDIESGCGFDRKKFLLENDYESLLAYALDIIDTMGFTEFGSLVSYARKNDPDLLRLLIQKTYFFSRLLDSMRYSKREEQFKDLEKSKLLMQPKKNNKKRDGDLDR</sequence>
<dbReference type="GO" id="GO:0006260">
    <property type="term" value="P:DNA replication"/>
    <property type="evidence" value="ECO:0007669"/>
    <property type="project" value="InterPro"/>
</dbReference>
<dbReference type="AlphaFoldDB" id="A0A7H8V3J9"/>
<evidence type="ECO:0000313" key="4">
    <source>
        <dbReference type="EMBL" id="QLB51030.1"/>
    </source>
</evidence>
<dbReference type="InterPro" id="IPR053923">
    <property type="entry name" value="RepB_C"/>
</dbReference>
<accession>A0A7H8V3J9</accession>
<reference evidence="4 5" key="1">
    <citation type="submission" date="2019-06" db="EMBL/GenBank/DDBJ databases">
        <title>The organization of the Streptococcus sanguinis genomes.</title>
        <authorList>
            <person name="Wang H.Y."/>
            <person name="Chen Y.Y.M."/>
            <person name="Wu C.H."/>
        </authorList>
    </citation>
    <scope>NUCLEOTIDE SEQUENCE [LARGE SCALE GENOMIC DNA]</scope>
    <source>
        <strain evidence="4 5">CGMH058</strain>
    </source>
</reference>
<dbReference type="GO" id="GO:0005727">
    <property type="term" value="C:extrachromosomal circular DNA"/>
    <property type="evidence" value="ECO:0007669"/>
    <property type="project" value="InterPro"/>
</dbReference>
<name>A0A7H8V3J9_STRSA</name>
<evidence type="ECO:0000259" key="2">
    <source>
        <dbReference type="Pfam" id="PF01719"/>
    </source>
</evidence>
<dbReference type="Proteomes" id="UP000509535">
    <property type="component" value="Chromosome"/>
</dbReference>
<dbReference type="InterPro" id="IPR002631">
    <property type="entry name" value="Plasmid_rep_OBD"/>
</dbReference>
<gene>
    <name evidence="4" type="ORF">FDP16_11575</name>
</gene>
<dbReference type="Gene3D" id="3.40.1310.30">
    <property type="match status" value="1"/>
</dbReference>
<dbReference type="GO" id="GO:0003677">
    <property type="term" value="F:DNA binding"/>
    <property type="evidence" value="ECO:0007669"/>
    <property type="project" value="InterPro"/>
</dbReference>